<evidence type="ECO:0000313" key="2">
    <source>
        <dbReference type="Proteomes" id="UP000275530"/>
    </source>
</evidence>
<dbReference type="Proteomes" id="UP000275530">
    <property type="component" value="Unassembled WGS sequence"/>
</dbReference>
<gene>
    <name evidence="1" type="ORF">D3242_22780</name>
</gene>
<keyword evidence="2" id="KW-1185">Reference proteome</keyword>
<protein>
    <submittedName>
        <fullName evidence="1">Uncharacterized protein</fullName>
    </submittedName>
</protein>
<name>A0A6M7TJX8_9HYPH</name>
<comment type="caution">
    <text evidence="1">The sequence shown here is derived from an EMBL/GenBank/DDBJ whole genome shotgun (WGS) entry which is preliminary data.</text>
</comment>
<proteinExistence type="predicted"/>
<dbReference type="RefSeq" id="WP_064982644.1">
    <property type="nucleotide sequence ID" value="NZ_CP033507.1"/>
</dbReference>
<accession>A0A6M7TJX8</accession>
<evidence type="ECO:0000313" key="1">
    <source>
        <dbReference type="EMBL" id="RJT31090.1"/>
    </source>
</evidence>
<dbReference type="EMBL" id="QZXA01000009">
    <property type="protein sequence ID" value="RJT31090.1"/>
    <property type="molecule type" value="Genomic_DNA"/>
</dbReference>
<organism evidence="1 2">
    <name type="scientific">Mesorhizobium jarvisii</name>
    <dbReference type="NCBI Taxonomy" id="1777867"/>
    <lineage>
        <taxon>Bacteria</taxon>
        <taxon>Pseudomonadati</taxon>
        <taxon>Pseudomonadota</taxon>
        <taxon>Alphaproteobacteria</taxon>
        <taxon>Hyphomicrobiales</taxon>
        <taxon>Phyllobacteriaceae</taxon>
        <taxon>Mesorhizobium</taxon>
    </lineage>
</organism>
<dbReference type="AlphaFoldDB" id="A0A6M7TJX8"/>
<sequence length="95" mass="10260">MSGNTLDPFIALIRNAEGDNERATVLLEAPVLTLLRWRSTFADYCRRAAFHEGIVYLDLLADTMGKPRHRGNLAGTMPMSGITATLLNIADGGAA</sequence>
<reference evidence="1 2" key="1">
    <citation type="submission" date="2018-09" db="EMBL/GenBank/DDBJ databases">
        <title>Mesorhizobium carmichaelinearum sp. nov. isolated from Carmichaelinea spp. root nodules in New Zealand.</title>
        <authorList>
            <person name="De Meyer S.E."/>
        </authorList>
    </citation>
    <scope>NUCLEOTIDE SEQUENCE [LARGE SCALE GENOMIC DNA]</scope>
    <source>
        <strain evidence="1 2">LMG 28313</strain>
    </source>
</reference>